<protein>
    <submittedName>
        <fullName evidence="2">Lactoylglutathione lyase / glyoxalase I family protein</fullName>
    </submittedName>
</protein>
<evidence type="ECO:0000313" key="2">
    <source>
        <dbReference type="EMBL" id="CAA0821411.1"/>
    </source>
</evidence>
<evidence type="ECO:0000259" key="1">
    <source>
        <dbReference type="PROSITE" id="PS51819"/>
    </source>
</evidence>
<dbReference type="PANTHER" id="PTHR21366">
    <property type="entry name" value="GLYOXALASE FAMILY PROTEIN"/>
    <property type="match status" value="1"/>
</dbReference>
<dbReference type="GO" id="GO:0016829">
    <property type="term" value="F:lyase activity"/>
    <property type="evidence" value="ECO:0007669"/>
    <property type="project" value="UniProtKB-KW"/>
</dbReference>
<name>A0A9N7N6A3_STRHE</name>
<dbReference type="InterPro" id="IPR050383">
    <property type="entry name" value="GlyoxalaseI/FosfomycinResist"/>
</dbReference>
<reference evidence="2" key="1">
    <citation type="submission" date="2019-12" db="EMBL/GenBank/DDBJ databases">
        <authorList>
            <person name="Scholes J."/>
        </authorList>
    </citation>
    <scope>NUCLEOTIDE SEQUENCE</scope>
</reference>
<accession>A0A9N7N6A3</accession>
<dbReference type="InterPro" id="IPR029068">
    <property type="entry name" value="Glyas_Bleomycin-R_OHBP_Dase"/>
</dbReference>
<dbReference type="InterPro" id="IPR037523">
    <property type="entry name" value="VOC_core"/>
</dbReference>
<feature type="domain" description="VOC" evidence="1">
    <location>
        <begin position="92"/>
        <end position="211"/>
    </location>
</feature>
<dbReference type="AlphaFoldDB" id="A0A9N7N6A3"/>
<keyword evidence="3" id="KW-1185">Reference proteome</keyword>
<dbReference type="PANTHER" id="PTHR21366:SF22">
    <property type="entry name" value="VOC DOMAIN-CONTAINING PROTEIN"/>
    <property type="match status" value="1"/>
</dbReference>
<organism evidence="2 3">
    <name type="scientific">Striga hermonthica</name>
    <name type="common">Purple witchweed</name>
    <name type="synonym">Buchnera hermonthica</name>
    <dbReference type="NCBI Taxonomy" id="68872"/>
    <lineage>
        <taxon>Eukaryota</taxon>
        <taxon>Viridiplantae</taxon>
        <taxon>Streptophyta</taxon>
        <taxon>Embryophyta</taxon>
        <taxon>Tracheophyta</taxon>
        <taxon>Spermatophyta</taxon>
        <taxon>Magnoliopsida</taxon>
        <taxon>eudicotyledons</taxon>
        <taxon>Gunneridae</taxon>
        <taxon>Pentapetalae</taxon>
        <taxon>asterids</taxon>
        <taxon>lamiids</taxon>
        <taxon>Lamiales</taxon>
        <taxon>Orobanchaceae</taxon>
        <taxon>Buchnereae</taxon>
        <taxon>Striga</taxon>
    </lineage>
</organism>
<dbReference type="OrthoDB" id="5371818at2759"/>
<dbReference type="Proteomes" id="UP001153555">
    <property type="component" value="Unassembled WGS sequence"/>
</dbReference>
<comment type="caution">
    <text evidence="2">The sequence shown here is derived from an EMBL/GenBank/DDBJ whole genome shotgun (WGS) entry which is preliminary data.</text>
</comment>
<dbReference type="PROSITE" id="PS51819">
    <property type="entry name" value="VOC"/>
    <property type="match status" value="1"/>
</dbReference>
<dbReference type="InterPro" id="IPR004360">
    <property type="entry name" value="Glyas_Fos-R_dOase_dom"/>
</dbReference>
<dbReference type="CDD" id="cd07245">
    <property type="entry name" value="VOC_like"/>
    <property type="match status" value="1"/>
</dbReference>
<dbReference type="EMBL" id="CACSLK010020742">
    <property type="protein sequence ID" value="CAA0821411.1"/>
    <property type="molecule type" value="Genomic_DNA"/>
</dbReference>
<evidence type="ECO:0000313" key="3">
    <source>
        <dbReference type="Proteomes" id="UP001153555"/>
    </source>
</evidence>
<dbReference type="Gene3D" id="3.10.180.10">
    <property type="entry name" value="2,3-Dihydroxybiphenyl 1,2-Dioxygenase, domain 1"/>
    <property type="match status" value="1"/>
</dbReference>
<keyword evidence="2" id="KW-0456">Lyase</keyword>
<gene>
    <name evidence="2" type="ORF">SHERM_19413</name>
</gene>
<dbReference type="Pfam" id="PF00903">
    <property type="entry name" value="Glyoxalase"/>
    <property type="match status" value="1"/>
</dbReference>
<proteinExistence type="predicted"/>
<dbReference type="SUPFAM" id="SSF54593">
    <property type="entry name" value="Glyoxalase/Bleomycin resistance protein/Dihydroxybiphenyl dioxygenase"/>
    <property type="match status" value="1"/>
</dbReference>
<sequence length="212" mass="23785">MLKYSQCKLQDMASVLSPLLNLAPIIKVNNGKVRVASIGTLSMRDCTRFRKIGQSTRYSTIKNEESLQTDVLNKDSMNVEAVDSKDDFGVVGVHHVGILCENLERSLHFYQNILGLSINEARPHDKLPYRGAWLWVGSEMIHLMELPNPDPLTERPEHGGRDRHACIAIRDVSKLKGIFDKAGIPYTLSRSGRPAIFTRDPDANALEFTQVD</sequence>